<dbReference type="EMBL" id="JACHIR010000001">
    <property type="protein sequence ID" value="MBB5894495.1"/>
    <property type="molecule type" value="Genomic_DNA"/>
</dbReference>
<evidence type="ECO:0000313" key="2">
    <source>
        <dbReference type="Proteomes" id="UP000585638"/>
    </source>
</evidence>
<proteinExistence type="predicted"/>
<comment type="caution">
    <text evidence="1">The sequence shown here is derived from an EMBL/GenBank/DDBJ whole genome shotgun (WGS) entry which is preliminary data.</text>
</comment>
<reference evidence="1 2" key="1">
    <citation type="submission" date="2020-08" db="EMBL/GenBank/DDBJ databases">
        <title>Sequencing the genomes of 1000 actinobacteria strains.</title>
        <authorList>
            <person name="Klenk H.-P."/>
        </authorList>
    </citation>
    <scope>NUCLEOTIDE SEQUENCE [LARGE SCALE GENOMIC DNA]</scope>
    <source>
        <strain evidence="1 2">DSM 43851</strain>
    </source>
</reference>
<name>A0A7W9KL15_9PSEU</name>
<sequence>MARLPETRQHLARLIVDEVEAALANGRELRPPLMGEVVPDALWFPALEPTLERYPADRERLSAQLQVVFEAYQADGPARDSIRYALENYVFEYLVEPGYREIVAEVHPLLSTVVDRVMPG</sequence>
<dbReference type="RefSeq" id="WP_184866414.1">
    <property type="nucleotide sequence ID" value="NZ_BAAAWY010000005.1"/>
</dbReference>
<evidence type="ECO:0000313" key="1">
    <source>
        <dbReference type="EMBL" id="MBB5894495.1"/>
    </source>
</evidence>
<protein>
    <submittedName>
        <fullName evidence="1">Uncharacterized protein</fullName>
    </submittedName>
</protein>
<dbReference type="AlphaFoldDB" id="A0A7W9KL15"/>
<keyword evidence="2" id="KW-1185">Reference proteome</keyword>
<dbReference type="Proteomes" id="UP000585638">
    <property type="component" value="Unassembled WGS sequence"/>
</dbReference>
<organism evidence="1 2">
    <name type="scientific">Kutzneria kofuensis</name>
    <dbReference type="NCBI Taxonomy" id="103725"/>
    <lineage>
        <taxon>Bacteria</taxon>
        <taxon>Bacillati</taxon>
        <taxon>Actinomycetota</taxon>
        <taxon>Actinomycetes</taxon>
        <taxon>Pseudonocardiales</taxon>
        <taxon>Pseudonocardiaceae</taxon>
        <taxon>Kutzneria</taxon>
    </lineage>
</organism>
<gene>
    <name evidence="1" type="ORF">BJ998_005691</name>
</gene>
<accession>A0A7W9KL15</accession>